<accession>A0A4C1WML9</accession>
<organism evidence="2 3">
    <name type="scientific">Eumeta variegata</name>
    <name type="common">Bagworm moth</name>
    <name type="synonym">Eumeta japonica</name>
    <dbReference type="NCBI Taxonomy" id="151549"/>
    <lineage>
        <taxon>Eukaryota</taxon>
        <taxon>Metazoa</taxon>
        <taxon>Ecdysozoa</taxon>
        <taxon>Arthropoda</taxon>
        <taxon>Hexapoda</taxon>
        <taxon>Insecta</taxon>
        <taxon>Pterygota</taxon>
        <taxon>Neoptera</taxon>
        <taxon>Endopterygota</taxon>
        <taxon>Lepidoptera</taxon>
        <taxon>Glossata</taxon>
        <taxon>Ditrysia</taxon>
        <taxon>Tineoidea</taxon>
        <taxon>Psychidae</taxon>
        <taxon>Oiketicinae</taxon>
        <taxon>Eumeta</taxon>
    </lineage>
</organism>
<gene>
    <name evidence="2" type="ORF">EVAR_34435_1</name>
</gene>
<feature type="compositionally biased region" description="Basic and acidic residues" evidence="1">
    <location>
        <begin position="1"/>
        <end position="10"/>
    </location>
</feature>
<evidence type="ECO:0000256" key="1">
    <source>
        <dbReference type="SAM" id="MobiDB-lite"/>
    </source>
</evidence>
<feature type="region of interest" description="Disordered" evidence="1">
    <location>
        <begin position="1"/>
        <end position="29"/>
    </location>
</feature>
<keyword evidence="3" id="KW-1185">Reference proteome</keyword>
<name>A0A4C1WML9_EUMVA</name>
<sequence length="106" mass="12665">MEKTRPKDHCLWPNRLNSRRRERSQHRHTVNTEVTYHTRDVSRFSFDRPMAQNEIRTAVINYRSDVVSALSISVRPQKLANLFGRPASSRGRPLEPFRFEKRITRF</sequence>
<dbReference type="AlphaFoldDB" id="A0A4C1WML9"/>
<evidence type="ECO:0000313" key="2">
    <source>
        <dbReference type="EMBL" id="GBP51549.1"/>
    </source>
</evidence>
<evidence type="ECO:0000313" key="3">
    <source>
        <dbReference type="Proteomes" id="UP000299102"/>
    </source>
</evidence>
<proteinExistence type="predicted"/>
<dbReference type="EMBL" id="BGZK01000583">
    <property type="protein sequence ID" value="GBP51549.1"/>
    <property type="molecule type" value="Genomic_DNA"/>
</dbReference>
<dbReference type="Proteomes" id="UP000299102">
    <property type="component" value="Unassembled WGS sequence"/>
</dbReference>
<reference evidence="2 3" key="1">
    <citation type="journal article" date="2019" name="Commun. Biol.">
        <title>The bagworm genome reveals a unique fibroin gene that provides high tensile strength.</title>
        <authorList>
            <person name="Kono N."/>
            <person name="Nakamura H."/>
            <person name="Ohtoshi R."/>
            <person name="Tomita M."/>
            <person name="Numata K."/>
            <person name="Arakawa K."/>
        </authorList>
    </citation>
    <scope>NUCLEOTIDE SEQUENCE [LARGE SCALE GENOMIC DNA]</scope>
</reference>
<feature type="compositionally biased region" description="Basic residues" evidence="1">
    <location>
        <begin position="17"/>
        <end position="29"/>
    </location>
</feature>
<protein>
    <submittedName>
        <fullName evidence="2">Uncharacterized protein</fullName>
    </submittedName>
</protein>
<comment type="caution">
    <text evidence="2">The sequence shown here is derived from an EMBL/GenBank/DDBJ whole genome shotgun (WGS) entry which is preliminary data.</text>
</comment>